<dbReference type="OrthoDB" id="511993at2"/>
<reference evidence="2" key="1">
    <citation type="journal article" date="2011" name="MBio">
        <title>Novel metabolic attributes of the genus Cyanothece, comprising a group of unicellular nitrogen-fixing Cyanobacteria.</title>
        <authorList>
            <person name="Bandyopadhyay A."/>
            <person name="Elvitigala T."/>
            <person name="Welsh E."/>
            <person name="Stockel J."/>
            <person name="Liberton M."/>
            <person name="Min H."/>
            <person name="Sherman L.A."/>
            <person name="Pakrasi H.B."/>
        </authorList>
    </citation>
    <scope>NUCLEOTIDE SEQUENCE [LARGE SCALE GENOMIC DNA]</scope>
    <source>
        <strain evidence="2">PCC 7424</strain>
    </source>
</reference>
<proteinExistence type="predicted"/>
<name>B7KGY9_GLOC7</name>
<dbReference type="KEGG" id="cyc:PCC7424_5125"/>
<dbReference type="STRING" id="65393.PCC7424_5125"/>
<accession>B7KGY9</accession>
<dbReference type="AlphaFoldDB" id="B7KGY9"/>
<keyword evidence="2" id="KW-1185">Reference proteome</keyword>
<protein>
    <submittedName>
        <fullName evidence="1">Uncharacterized protein</fullName>
    </submittedName>
</protein>
<organism evidence="1 2">
    <name type="scientific">Gloeothece citriformis (strain PCC 7424)</name>
    <name type="common">Cyanothece sp. (strain PCC 7424)</name>
    <dbReference type="NCBI Taxonomy" id="65393"/>
    <lineage>
        <taxon>Bacteria</taxon>
        <taxon>Bacillati</taxon>
        <taxon>Cyanobacteriota</taxon>
        <taxon>Cyanophyceae</taxon>
        <taxon>Oscillatoriophycideae</taxon>
        <taxon>Chroococcales</taxon>
        <taxon>Aphanothecaceae</taxon>
        <taxon>Gloeothece</taxon>
        <taxon>Gloeothece citriformis</taxon>
    </lineage>
</organism>
<dbReference type="EMBL" id="CP001291">
    <property type="protein sequence ID" value="ACK73476.1"/>
    <property type="molecule type" value="Genomic_DNA"/>
</dbReference>
<evidence type="ECO:0000313" key="2">
    <source>
        <dbReference type="Proteomes" id="UP000002384"/>
    </source>
</evidence>
<dbReference type="Proteomes" id="UP000002384">
    <property type="component" value="Chromosome"/>
</dbReference>
<dbReference type="HOGENOM" id="CLU_1871567_0_0_3"/>
<sequence length="130" mass="15181">MENWQKEFWLILETATQEAEQFFEEISQVIEEFAEHIQDEISTGIEELVEELFAPVFDSYVEADHFMADDFFNEEADLLINPKLEPNAQQYPACIGCRHYHGRLYGGNLLVCGMHPYGWEDDKCPDWQGV</sequence>
<evidence type="ECO:0000313" key="1">
    <source>
        <dbReference type="EMBL" id="ACK73476.1"/>
    </source>
</evidence>
<dbReference type="eggNOG" id="ENOG5032YBC">
    <property type="taxonomic scope" value="Bacteria"/>
</dbReference>
<gene>
    <name evidence="1" type="ordered locus">PCC7424_5125</name>
</gene>
<dbReference type="RefSeq" id="WP_015957056.1">
    <property type="nucleotide sequence ID" value="NC_011729.1"/>
</dbReference>